<evidence type="ECO:0000313" key="1">
    <source>
        <dbReference type="EMBL" id="KAF2844624.1"/>
    </source>
</evidence>
<organism evidence="1 2">
    <name type="scientific">Plenodomus tracheiphilus IPT5</name>
    <dbReference type="NCBI Taxonomy" id="1408161"/>
    <lineage>
        <taxon>Eukaryota</taxon>
        <taxon>Fungi</taxon>
        <taxon>Dikarya</taxon>
        <taxon>Ascomycota</taxon>
        <taxon>Pezizomycotina</taxon>
        <taxon>Dothideomycetes</taxon>
        <taxon>Pleosporomycetidae</taxon>
        <taxon>Pleosporales</taxon>
        <taxon>Pleosporineae</taxon>
        <taxon>Leptosphaeriaceae</taxon>
        <taxon>Plenodomus</taxon>
    </lineage>
</organism>
<accession>A0A6A7APC8</accession>
<feature type="non-terminal residue" evidence="1">
    <location>
        <position position="164"/>
    </location>
</feature>
<reference evidence="1" key="1">
    <citation type="submission" date="2020-01" db="EMBL/GenBank/DDBJ databases">
        <authorList>
            <consortium name="DOE Joint Genome Institute"/>
            <person name="Haridas S."/>
            <person name="Albert R."/>
            <person name="Binder M."/>
            <person name="Bloem J."/>
            <person name="Labutti K."/>
            <person name="Salamov A."/>
            <person name="Andreopoulos B."/>
            <person name="Baker S.E."/>
            <person name="Barry K."/>
            <person name="Bills G."/>
            <person name="Bluhm B.H."/>
            <person name="Cannon C."/>
            <person name="Castanera R."/>
            <person name="Culley D.E."/>
            <person name="Daum C."/>
            <person name="Ezra D."/>
            <person name="Gonzalez J.B."/>
            <person name="Henrissat B."/>
            <person name="Kuo A."/>
            <person name="Liang C."/>
            <person name="Lipzen A."/>
            <person name="Lutzoni F."/>
            <person name="Magnuson J."/>
            <person name="Mondo S."/>
            <person name="Nolan M."/>
            <person name="Ohm R."/>
            <person name="Pangilinan J."/>
            <person name="Park H.-J."/>
            <person name="Ramirez L."/>
            <person name="Alfaro M."/>
            <person name="Sun H."/>
            <person name="Tritt A."/>
            <person name="Yoshinaga Y."/>
            <person name="Zwiers L.-H."/>
            <person name="Turgeon B.G."/>
            <person name="Goodwin S.B."/>
            <person name="Spatafora J.W."/>
            <person name="Crous P.W."/>
            <person name="Grigoriev I.V."/>
        </authorList>
    </citation>
    <scope>NUCLEOTIDE SEQUENCE</scope>
    <source>
        <strain evidence="1">IPT5</strain>
    </source>
</reference>
<feature type="non-terminal residue" evidence="1">
    <location>
        <position position="1"/>
    </location>
</feature>
<evidence type="ECO:0000313" key="2">
    <source>
        <dbReference type="Proteomes" id="UP000799423"/>
    </source>
</evidence>
<protein>
    <submittedName>
        <fullName evidence="1">Uncharacterized protein</fullName>
    </submittedName>
</protein>
<name>A0A6A7APC8_9PLEO</name>
<dbReference type="EMBL" id="MU006369">
    <property type="protein sequence ID" value="KAF2844624.1"/>
    <property type="molecule type" value="Genomic_DNA"/>
</dbReference>
<keyword evidence="2" id="KW-1185">Reference proteome</keyword>
<dbReference type="Proteomes" id="UP000799423">
    <property type="component" value="Unassembled WGS sequence"/>
</dbReference>
<dbReference type="AlphaFoldDB" id="A0A6A7APC8"/>
<sequence>DYSAPKDDETIPSTDEERGRWVLRLLVAMKNRHAILDKKTKANKRWALPEDGKEPKTFYGEDEMERVCWEIVHTAEMLHRYGPQILTIFDHNTYEELNRDSALTFEERMEYIIKMLCFFKAKCDSFMKGTCTEELVAAVRVKFAMALGNRKQNDRRAPLIQYGR</sequence>
<gene>
    <name evidence="1" type="ORF">T440DRAFT_374288</name>
</gene>
<dbReference type="OrthoDB" id="3794856at2759"/>
<proteinExistence type="predicted"/>